<evidence type="ECO:0000313" key="3">
    <source>
        <dbReference type="Proteomes" id="UP000198889"/>
    </source>
</evidence>
<protein>
    <submittedName>
        <fullName evidence="2">AAA domain-containing protein</fullName>
    </submittedName>
</protein>
<feature type="domain" description="NadR/Ttd14 AAA" evidence="1">
    <location>
        <begin position="5"/>
        <end position="180"/>
    </location>
</feature>
<keyword evidence="3" id="KW-1185">Reference proteome</keyword>
<evidence type="ECO:0000259" key="1">
    <source>
        <dbReference type="Pfam" id="PF13521"/>
    </source>
</evidence>
<dbReference type="AlphaFoldDB" id="A0A1G4UQI8"/>
<dbReference type="InterPro" id="IPR027417">
    <property type="entry name" value="P-loop_NTPase"/>
</dbReference>
<dbReference type="EMBL" id="FMTP01000010">
    <property type="protein sequence ID" value="SCW95921.1"/>
    <property type="molecule type" value="Genomic_DNA"/>
</dbReference>
<dbReference type="RefSeq" id="WP_162841859.1">
    <property type="nucleotide sequence ID" value="NZ_FMTP01000010.1"/>
</dbReference>
<organism evidence="2 3">
    <name type="scientific">Ancylobacter rudongensis</name>
    <dbReference type="NCBI Taxonomy" id="177413"/>
    <lineage>
        <taxon>Bacteria</taxon>
        <taxon>Pseudomonadati</taxon>
        <taxon>Pseudomonadota</taxon>
        <taxon>Alphaproteobacteria</taxon>
        <taxon>Hyphomicrobiales</taxon>
        <taxon>Xanthobacteraceae</taxon>
        <taxon>Ancylobacter</taxon>
    </lineage>
</organism>
<dbReference type="Proteomes" id="UP000198889">
    <property type="component" value="Unassembled WGS sequence"/>
</dbReference>
<evidence type="ECO:0000313" key="2">
    <source>
        <dbReference type="EMBL" id="SCW95921.1"/>
    </source>
</evidence>
<dbReference type="Pfam" id="PF13521">
    <property type="entry name" value="AAA_28"/>
    <property type="match status" value="1"/>
</dbReference>
<gene>
    <name evidence="2" type="ORF">SAMN05660859_0148</name>
</gene>
<dbReference type="Gene3D" id="3.40.50.300">
    <property type="entry name" value="P-loop containing nucleotide triphosphate hydrolases"/>
    <property type="match status" value="1"/>
</dbReference>
<dbReference type="InterPro" id="IPR038727">
    <property type="entry name" value="NadR/Ttd14_AAA_dom"/>
</dbReference>
<proteinExistence type="predicted"/>
<dbReference type="SUPFAM" id="SSF52540">
    <property type="entry name" value="P-loop containing nucleoside triphosphate hydrolases"/>
    <property type="match status" value="1"/>
</dbReference>
<dbReference type="STRING" id="177413.SAMN05660859_0148"/>
<sequence>MLYGLAGSSGTGKTTLAKRIAAELDITYMPTSITECAKRHGFDPVGILSLQDRIVLQLHLLQDHLDMLDAAPRPLIVDRTPIDFIGYMMAEVDMNSHLRLSAEEIERIEQYKRLCQTAAVKHYDAIFMLGQLDTYEVANTRPAANRAYQTHSQLVMLGALTELSGRLDHVVLRVTDLEQRVEFLHDTIAKRLDEIQTLHKSTPYIH</sequence>
<reference evidence="3" key="1">
    <citation type="submission" date="2016-10" db="EMBL/GenBank/DDBJ databases">
        <authorList>
            <person name="Varghese N."/>
            <person name="Submissions S."/>
        </authorList>
    </citation>
    <scope>NUCLEOTIDE SEQUENCE [LARGE SCALE GENOMIC DNA]</scope>
    <source>
        <strain evidence="3">CGMCC 1.1761</strain>
    </source>
</reference>
<name>A0A1G4UQI8_9HYPH</name>
<accession>A0A1G4UQI8</accession>